<dbReference type="Gene3D" id="3.30.1330.40">
    <property type="entry name" value="RutC-like"/>
    <property type="match status" value="1"/>
</dbReference>
<dbReference type="STRING" id="1122930.SAMN02745168_2294"/>
<accession>A0A1W2BLH1</accession>
<dbReference type="GO" id="GO:0019239">
    <property type="term" value="F:deaminase activity"/>
    <property type="evidence" value="ECO:0007669"/>
    <property type="project" value="TreeGrafter"/>
</dbReference>
<comment type="similarity">
    <text evidence="1">Belongs to the RutC family.</text>
</comment>
<dbReference type="PROSITE" id="PS01094">
    <property type="entry name" value="UPF0076"/>
    <property type="match status" value="1"/>
</dbReference>
<gene>
    <name evidence="2" type="ORF">SAMN02745168_2294</name>
</gene>
<dbReference type="FunFam" id="3.30.1330.40:FF:000001">
    <property type="entry name" value="L-PSP family endoribonuclease"/>
    <property type="match status" value="1"/>
</dbReference>
<dbReference type="CDD" id="cd00448">
    <property type="entry name" value="YjgF_YER057c_UK114_family"/>
    <property type="match status" value="1"/>
</dbReference>
<dbReference type="Proteomes" id="UP000192790">
    <property type="component" value="Unassembled WGS sequence"/>
</dbReference>
<keyword evidence="3" id="KW-1185">Reference proteome</keyword>
<dbReference type="InterPro" id="IPR019897">
    <property type="entry name" value="RidA_CS"/>
</dbReference>
<evidence type="ECO:0000256" key="1">
    <source>
        <dbReference type="ARBA" id="ARBA00010552"/>
    </source>
</evidence>
<dbReference type="GO" id="GO:0005829">
    <property type="term" value="C:cytosol"/>
    <property type="evidence" value="ECO:0007669"/>
    <property type="project" value="TreeGrafter"/>
</dbReference>
<dbReference type="PANTHER" id="PTHR11803">
    <property type="entry name" value="2-IMINOBUTANOATE/2-IMINOPROPANOATE DEAMINASE RIDA"/>
    <property type="match status" value="1"/>
</dbReference>
<dbReference type="RefSeq" id="WP_084234957.1">
    <property type="nucleotide sequence ID" value="NZ_FWXW01000005.1"/>
</dbReference>
<evidence type="ECO:0000313" key="3">
    <source>
        <dbReference type="Proteomes" id="UP000192790"/>
    </source>
</evidence>
<dbReference type="InterPro" id="IPR006056">
    <property type="entry name" value="RidA"/>
</dbReference>
<dbReference type="OrthoDB" id="9803101at2"/>
<dbReference type="Pfam" id="PF01042">
    <property type="entry name" value="Ribonuc_L-PSP"/>
    <property type="match status" value="1"/>
</dbReference>
<sequence length="126" mass="13338">MSKQVIQTDKAPAAIGPYSQAIVGNGTIYVSGQIPINPETGVMPETIEQQVAQSMKNVVTLVEKAGGSTETIVKCGIFIRNMADFPKINDVYATFFTCPPPARAVVEVSQLPKGAMVEIEAIALVG</sequence>
<reference evidence="2 3" key="1">
    <citation type="submission" date="2017-04" db="EMBL/GenBank/DDBJ databases">
        <authorList>
            <person name="Afonso C.L."/>
            <person name="Miller P.J."/>
            <person name="Scott M.A."/>
            <person name="Spackman E."/>
            <person name="Goraichik I."/>
            <person name="Dimitrov K.M."/>
            <person name="Suarez D.L."/>
            <person name="Swayne D.E."/>
        </authorList>
    </citation>
    <scope>NUCLEOTIDE SEQUENCE [LARGE SCALE GENOMIC DNA]</scope>
    <source>
        <strain evidence="2 3">DSM 12816</strain>
    </source>
</reference>
<evidence type="ECO:0000313" key="2">
    <source>
        <dbReference type="EMBL" id="SMC73787.1"/>
    </source>
</evidence>
<dbReference type="InterPro" id="IPR006175">
    <property type="entry name" value="YjgF/YER057c/UK114"/>
</dbReference>
<name>A0A1W2BLH1_9FIRM</name>
<dbReference type="SUPFAM" id="SSF55298">
    <property type="entry name" value="YjgF-like"/>
    <property type="match status" value="1"/>
</dbReference>
<dbReference type="NCBIfam" id="TIGR00004">
    <property type="entry name" value="Rid family detoxifying hydrolase"/>
    <property type="match status" value="1"/>
</dbReference>
<dbReference type="EMBL" id="FWXW01000005">
    <property type="protein sequence ID" value="SMC73787.1"/>
    <property type="molecule type" value="Genomic_DNA"/>
</dbReference>
<dbReference type="InterPro" id="IPR035959">
    <property type="entry name" value="RutC-like_sf"/>
</dbReference>
<proteinExistence type="inferred from homology"/>
<dbReference type="PANTHER" id="PTHR11803:SF58">
    <property type="entry name" value="PROTEIN HMF1-RELATED"/>
    <property type="match status" value="1"/>
</dbReference>
<dbReference type="AlphaFoldDB" id="A0A1W2BLH1"/>
<protein>
    <submittedName>
        <fullName evidence="2">2-iminobutanoate/2-iminopropanoate deaminase</fullName>
    </submittedName>
</protein>
<organism evidence="2 3">
    <name type="scientific">Papillibacter cinnamivorans DSM 12816</name>
    <dbReference type="NCBI Taxonomy" id="1122930"/>
    <lineage>
        <taxon>Bacteria</taxon>
        <taxon>Bacillati</taxon>
        <taxon>Bacillota</taxon>
        <taxon>Clostridia</taxon>
        <taxon>Eubacteriales</taxon>
        <taxon>Oscillospiraceae</taxon>
        <taxon>Papillibacter</taxon>
    </lineage>
</organism>